<evidence type="ECO:0000256" key="3">
    <source>
        <dbReference type="ARBA" id="ARBA00022475"/>
    </source>
</evidence>
<keyword evidence="7 8" id="KW-0472">Membrane</keyword>
<keyword evidence="6" id="KW-0406">Ion transport</keyword>
<name>A0ABT9YWG1_9STRE</name>
<sequence length="450" mass="49597">MKIFYKHLSPARRIVLFFLTVIVIGSTILNLPVLQLPSSEATYLDHLFTTVSMVCVTGLSTQAVSETYNTLGQVVCMILMQVGGLGVLSFLGLFYMDVNKRFNYDDRTTLQESLNRDEVPDFTVFLKAVFTFTFLFEAIGAFLLSFRFVPSLGWSKGLFTSIFMAISAFCNAGFDNLGATSLQQYTTDPLVNVTIILLIVTGGIGFSVWFDLLTQAKNRRSLKNLRFHTKVVLSLTFLILSVGTILSFLTEMTNPDTIGSLNFGQQLLTSLFQTVSMRTAGFATIDYTKAQPITLLIYIVQMMMGGAPGGTAGGIKITTFLVTVFFVKSQIMGLPHTNFKKRTISPEVVQKALAIFTVFIATFVVALLLLTLLEPDVDFIYLVYEVMSALATVGVSANLTGSLQPVSLFLIMALMFIGRIGPITIITGLNRRKPSKQQTLHYAKSDLFVG</sequence>
<feature type="transmembrane region" description="Helical" evidence="8">
    <location>
        <begin position="158"/>
        <end position="178"/>
    </location>
</feature>
<evidence type="ECO:0000256" key="2">
    <source>
        <dbReference type="ARBA" id="ARBA00022448"/>
    </source>
</evidence>
<feature type="transmembrane region" description="Helical" evidence="8">
    <location>
        <begin position="352"/>
        <end position="373"/>
    </location>
</feature>
<comment type="caution">
    <text evidence="9">The sequence shown here is derived from an EMBL/GenBank/DDBJ whole genome shotgun (WGS) entry which is preliminary data.</text>
</comment>
<evidence type="ECO:0000256" key="5">
    <source>
        <dbReference type="ARBA" id="ARBA00022989"/>
    </source>
</evidence>
<keyword evidence="4 8" id="KW-0812">Transmembrane</keyword>
<dbReference type="Pfam" id="PF02386">
    <property type="entry name" value="TrkH"/>
    <property type="match status" value="1"/>
</dbReference>
<dbReference type="Proteomes" id="UP001223079">
    <property type="component" value="Unassembled WGS sequence"/>
</dbReference>
<evidence type="ECO:0000256" key="8">
    <source>
        <dbReference type="SAM" id="Phobius"/>
    </source>
</evidence>
<feature type="transmembrane region" description="Helical" evidence="8">
    <location>
        <begin position="124"/>
        <end position="146"/>
    </location>
</feature>
<keyword evidence="3" id="KW-1003">Cell membrane</keyword>
<dbReference type="PANTHER" id="PTHR32024:SF1">
    <property type="entry name" value="KTR SYSTEM POTASSIUM UPTAKE PROTEIN B"/>
    <property type="match status" value="1"/>
</dbReference>
<comment type="subcellular location">
    <subcellularLocation>
        <location evidence="1">Cell membrane</location>
        <topology evidence="1">Multi-pass membrane protein</topology>
    </subcellularLocation>
</comment>
<accession>A0ABT9YWG1</accession>
<reference evidence="9 10" key="1">
    <citation type="submission" date="2023-07" db="EMBL/GenBank/DDBJ databases">
        <title>Genomic Encyclopedia of Type Strains, Phase IV (KMG-IV): sequencing the most valuable type-strain genomes for metagenomic binning, comparative biology and taxonomic classification.</title>
        <authorList>
            <person name="Goeker M."/>
        </authorList>
    </citation>
    <scope>NUCLEOTIDE SEQUENCE [LARGE SCALE GENOMIC DNA]</scope>
    <source>
        <strain evidence="9 10">DSM 105143</strain>
    </source>
</reference>
<feature type="transmembrane region" description="Helical" evidence="8">
    <location>
        <begin position="231"/>
        <end position="250"/>
    </location>
</feature>
<organism evidence="9 10">
    <name type="scientific">Streptococcus moroccensis</name>
    <dbReference type="NCBI Taxonomy" id="1451356"/>
    <lineage>
        <taxon>Bacteria</taxon>
        <taxon>Bacillati</taxon>
        <taxon>Bacillota</taxon>
        <taxon>Bacilli</taxon>
        <taxon>Lactobacillales</taxon>
        <taxon>Streptococcaceae</taxon>
        <taxon>Streptococcus</taxon>
    </lineage>
</organism>
<feature type="transmembrane region" description="Helical" evidence="8">
    <location>
        <begin position="190"/>
        <end position="210"/>
    </location>
</feature>
<feature type="transmembrane region" description="Helical" evidence="8">
    <location>
        <begin position="406"/>
        <end position="429"/>
    </location>
</feature>
<evidence type="ECO:0000256" key="7">
    <source>
        <dbReference type="ARBA" id="ARBA00023136"/>
    </source>
</evidence>
<dbReference type="InterPro" id="IPR003445">
    <property type="entry name" value="Cat_transpt"/>
</dbReference>
<feature type="transmembrane region" description="Helical" evidence="8">
    <location>
        <begin position="379"/>
        <end position="399"/>
    </location>
</feature>
<keyword evidence="5 8" id="KW-1133">Transmembrane helix</keyword>
<proteinExistence type="predicted"/>
<dbReference type="RefSeq" id="WP_307122550.1">
    <property type="nucleotide sequence ID" value="NZ_JAUSTM010000026.1"/>
</dbReference>
<keyword evidence="2" id="KW-0813">Transport</keyword>
<evidence type="ECO:0000256" key="6">
    <source>
        <dbReference type="ARBA" id="ARBA00023065"/>
    </source>
</evidence>
<evidence type="ECO:0000313" key="9">
    <source>
        <dbReference type="EMBL" id="MDQ0223400.1"/>
    </source>
</evidence>
<feature type="transmembrane region" description="Helical" evidence="8">
    <location>
        <begin position="46"/>
        <end position="64"/>
    </location>
</feature>
<keyword evidence="10" id="KW-1185">Reference proteome</keyword>
<feature type="transmembrane region" description="Helical" evidence="8">
    <location>
        <begin position="14"/>
        <end position="34"/>
    </location>
</feature>
<evidence type="ECO:0000256" key="1">
    <source>
        <dbReference type="ARBA" id="ARBA00004651"/>
    </source>
</evidence>
<evidence type="ECO:0000256" key="4">
    <source>
        <dbReference type="ARBA" id="ARBA00022692"/>
    </source>
</evidence>
<gene>
    <name evidence="9" type="ORF">J2S23_001975</name>
</gene>
<evidence type="ECO:0000313" key="10">
    <source>
        <dbReference type="Proteomes" id="UP001223079"/>
    </source>
</evidence>
<feature type="transmembrane region" description="Helical" evidence="8">
    <location>
        <begin position="312"/>
        <end position="331"/>
    </location>
</feature>
<dbReference type="EMBL" id="JAUSTM010000026">
    <property type="protein sequence ID" value="MDQ0223400.1"/>
    <property type="molecule type" value="Genomic_DNA"/>
</dbReference>
<feature type="transmembrane region" description="Helical" evidence="8">
    <location>
        <begin position="71"/>
        <end position="96"/>
    </location>
</feature>
<dbReference type="PANTHER" id="PTHR32024">
    <property type="entry name" value="TRK SYSTEM POTASSIUM UPTAKE PROTEIN TRKG-RELATED"/>
    <property type="match status" value="1"/>
</dbReference>
<protein>
    <submittedName>
        <fullName evidence="9">Trk system potassium uptake protein TrkH</fullName>
    </submittedName>
</protein>